<evidence type="ECO:0000313" key="1">
    <source>
        <dbReference type="EMBL" id="TWE17022.1"/>
    </source>
</evidence>
<proteinExistence type="predicted"/>
<comment type="caution">
    <text evidence="1">The sequence shown here is derived from an EMBL/GenBank/DDBJ whole genome shotgun (WGS) entry which is preliminary data.</text>
</comment>
<protein>
    <submittedName>
        <fullName evidence="1">Uncharacterized protein</fullName>
    </submittedName>
</protein>
<evidence type="ECO:0000313" key="2">
    <source>
        <dbReference type="Proteomes" id="UP000318416"/>
    </source>
</evidence>
<dbReference type="EMBL" id="VIVR01000001">
    <property type="protein sequence ID" value="TWE17022.1"/>
    <property type="molecule type" value="Genomic_DNA"/>
</dbReference>
<keyword evidence="2" id="KW-1185">Reference proteome</keyword>
<accession>A0A561EN65</accession>
<reference evidence="1 2" key="1">
    <citation type="submission" date="2019-06" db="EMBL/GenBank/DDBJ databases">
        <title>Sequencing the genomes of 1000 actinobacteria strains.</title>
        <authorList>
            <person name="Klenk H.-P."/>
        </authorList>
    </citation>
    <scope>NUCLEOTIDE SEQUENCE [LARGE SCALE GENOMIC DNA]</scope>
    <source>
        <strain evidence="1 2">DSM 41649</strain>
    </source>
</reference>
<organism evidence="1 2">
    <name type="scientific">Kitasatospora atroaurantiaca</name>
    <dbReference type="NCBI Taxonomy" id="285545"/>
    <lineage>
        <taxon>Bacteria</taxon>
        <taxon>Bacillati</taxon>
        <taxon>Actinomycetota</taxon>
        <taxon>Actinomycetes</taxon>
        <taxon>Kitasatosporales</taxon>
        <taxon>Streptomycetaceae</taxon>
        <taxon>Kitasatospora</taxon>
    </lineage>
</organism>
<sequence length="126" mass="13092">MKPQPTHGSAQLEQALALVELLRDYELPPVSWTLASTSAALTGAIATDNARPTLAAYAAALNGRPLSPDLFTAADGKQRVAQCLVVAWRGVQVNLIATSDLSAYPELMDAAADVAGHSPVREAVAA</sequence>
<dbReference type="Proteomes" id="UP000318416">
    <property type="component" value="Unassembled WGS sequence"/>
</dbReference>
<name>A0A561EN65_9ACTN</name>
<dbReference type="RefSeq" id="WP_145789536.1">
    <property type="nucleotide sequence ID" value="NZ_BAAABR010000089.1"/>
</dbReference>
<dbReference type="AlphaFoldDB" id="A0A561EN65"/>
<gene>
    <name evidence="1" type="ORF">FB465_2024</name>
</gene>